<organism evidence="3 4">
    <name type="scientific">Cyprinus carpio carpio</name>
    <dbReference type="NCBI Taxonomy" id="630221"/>
    <lineage>
        <taxon>Eukaryota</taxon>
        <taxon>Metazoa</taxon>
        <taxon>Chordata</taxon>
        <taxon>Craniata</taxon>
        <taxon>Vertebrata</taxon>
        <taxon>Euteleostomi</taxon>
        <taxon>Actinopterygii</taxon>
        <taxon>Neopterygii</taxon>
        <taxon>Teleostei</taxon>
        <taxon>Ostariophysi</taxon>
        <taxon>Cypriniformes</taxon>
        <taxon>Cyprinidae</taxon>
        <taxon>Cyprininae</taxon>
        <taxon>Cyprinus</taxon>
    </lineage>
</organism>
<dbReference type="InterPro" id="IPR018378">
    <property type="entry name" value="C-type_lectin_CS"/>
</dbReference>
<dbReference type="InterPro" id="IPR001304">
    <property type="entry name" value="C-type_lectin-like"/>
</dbReference>
<dbReference type="Proteomes" id="UP001108240">
    <property type="component" value="Unplaced"/>
</dbReference>
<dbReference type="InterPro" id="IPR016187">
    <property type="entry name" value="CTDL_fold"/>
</dbReference>
<dbReference type="GeneTree" id="ENSGT01100000263473"/>
<accession>A0A9J7ZJK9</accession>
<dbReference type="AlphaFoldDB" id="A0A9J7ZJK9"/>
<dbReference type="Gene3D" id="3.10.100.10">
    <property type="entry name" value="Mannose-Binding Protein A, subunit A"/>
    <property type="match status" value="1"/>
</dbReference>
<dbReference type="SMART" id="SM00034">
    <property type="entry name" value="CLECT"/>
    <property type="match status" value="1"/>
</dbReference>
<keyword evidence="4" id="KW-1185">Reference proteome</keyword>
<proteinExistence type="predicted"/>
<sequence length="139" mass="15937">MRTFTDFGMMISVETLFLSCAIMVIEYPQRIQLLYHTDLATIENQDENAKLKQLLIINNVVKAYMGLYRDTWKWSDQSSSEFRAWMFSEPNNFGGTEFCAQLYMPDGQWGDKSCSLKLRFVCGTGKKASLFAGVCVILE</sequence>
<dbReference type="Pfam" id="PF00059">
    <property type="entry name" value="Lectin_C"/>
    <property type="match status" value="1"/>
</dbReference>
<feature type="domain" description="C-type lectin" evidence="2">
    <location>
        <begin position="39"/>
        <end position="123"/>
    </location>
</feature>
<reference evidence="3" key="2">
    <citation type="submission" date="2025-09" db="UniProtKB">
        <authorList>
            <consortium name="Ensembl"/>
        </authorList>
    </citation>
    <scope>IDENTIFICATION</scope>
</reference>
<dbReference type="SUPFAM" id="SSF56436">
    <property type="entry name" value="C-type lectin-like"/>
    <property type="match status" value="1"/>
</dbReference>
<dbReference type="PANTHER" id="PTHR45784:SF3">
    <property type="entry name" value="C-TYPE LECTIN DOMAIN FAMILY 4 MEMBER K-LIKE-RELATED"/>
    <property type="match status" value="1"/>
</dbReference>
<name>A0A9J7ZJK9_CYPCA</name>
<dbReference type="PANTHER" id="PTHR45784">
    <property type="entry name" value="C-TYPE LECTIN DOMAIN FAMILY 20 MEMBER A-RELATED"/>
    <property type="match status" value="1"/>
</dbReference>
<protein>
    <recommendedName>
        <fullName evidence="2">C-type lectin domain-containing protein</fullName>
    </recommendedName>
</protein>
<evidence type="ECO:0000259" key="2">
    <source>
        <dbReference type="PROSITE" id="PS50041"/>
    </source>
</evidence>
<keyword evidence="1" id="KW-1015">Disulfide bond</keyword>
<evidence type="ECO:0000313" key="4">
    <source>
        <dbReference type="Proteomes" id="UP001108240"/>
    </source>
</evidence>
<dbReference type="Ensembl" id="ENSCCRT00000147630.1">
    <property type="protein sequence ID" value="ENSCCRP00000131036.1"/>
    <property type="gene ID" value="ENSCCRG00000069657.1"/>
</dbReference>
<evidence type="ECO:0000313" key="3">
    <source>
        <dbReference type="Ensembl" id="ENSCCRP00000131036.1"/>
    </source>
</evidence>
<dbReference type="InterPro" id="IPR016186">
    <property type="entry name" value="C-type_lectin-like/link_sf"/>
</dbReference>
<dbReference type="PROSITE" id="PS00615">
    <property type="entry name" value="C_TYPE_LECTIN_1"/>
    <property type="match status" value="1"/>
</dbReference>
<dbReference type="PROSITE" id="PS50041">
    <property type="entry name" value="C_TYPE_LECTIN_2"/>
    <property type="match status" value="1"/>
</dbReference>
<evidence type="ECO:0000256" key="1">
    <source>
        <dbReference type="ARBA" id="ARBA00023157"/>
    </source>
</evidence>
<reference evidence="3" key="1">
    <citation type="submission" date="2025-08" db="UniProtKB">
        <authorList>
            <consortium name="Ensembl"/>
        </authorList>
    </citation>
    <scope>IDENTIFICATION</scope>
</reference>